<feature type="domain" description="GAG-pre-integrase" evidence="2">
    <location>
        <begin position="210"/>
        <end position="257"/>
    </location>
</feature>
<proteinExistence type="predicted"/>
<dbReference type="InterPro" id="IPR025724">
    <property type="entry name" value="GAG-pre-integrase_dom"/>
</dbReference>
<name>A0A6L2KC89_TANCI</name>
<comment type="caution">
    <text evidence="4">The sequence shown here is derived from an EMBL/GenBank/DDBJ whole genome shotgun (WGS) entry which is preliminary data.</text>
</comment>
<feature type="region of interest" description="Disordered" evidence="1">
    <location>
        <begin position="405"/>
        <end position="430"/>
    </location>
</feature>
<reference evidence="4" key="1">
    <citation type="journal article" date="2019" name="Sci. Rep.">
        <title>Draft genome of Tanacetum cinerariifolium, the natural source of mosquito coil.</title>
        <authorList>
            <person name="Yamashiro T."/>
            <person name="Shiraishi A."/>
            <person name="Satake H."/>
            <person name="Nakayama K."/>
        </authorList>
    </citation>
    <scope>NUCLEOTIDE SEQUENCE</scope>
</reference>
<feature type="compositionally biased region" description="Basic and acidic residues" evidence="1">
    <location>
        <begin position="409"/>
        <end position="418"/>
    </location>
</feature>
<feature type="domain" description="Retroviral polymerase SH3-like" evidence="3">
    <location>
        <begin position="295"/>
        <end position="350"/>
    </location>
</feature>
<dbReference type="Pfam" id="PF13976">
    <property type="entry name" value="gag_pre-integrs"/>
    <property type="match status" value="1"/>
</dbReference>
<evidence type="ECO:0000256" key="1">
    <source>
        <dbReference type="SAM" id="MobiDB-lite"/>
    </source>
</evidence>
<dbReference type="EMBL" id="BKCJ010001992">
    <property type="protein sequence ID" value="GEU45494.1"/>
    <property type="molecule type" value="Genomic_DNA"/>
</dbReference>
<evidence type="ECO:0000259" key="3">
    <source>
        <dbReference type="Pfam" id="PF25597"/>
    </source>
</evidence>
<feature type="region of interest" description="Disordered" evidence="1">
    <location>
        <begin position="1"/>
        <end position="103"/>
    </location>
</feature>
<dbReference type="InterPro" id="IPR057670">
    <property type="entry name" value="SH3_retrovirus"/>
</dbReference>
<evidence type="ECO:0000313" key="4">
    <source>
        <dbReference type="EMBL" id="GEU45494.1"/>
    </source>
</evidence>
<evidence type="ECO:0000259" key="2">
    <source>
        <dbReference type="Pfam" id="PF13976"/>
    </source>
</evidence>
<gene>
    <name evidence="4" type="ORF">Tci_017472</name>
</gene>
<accession>A0A6L2KC89</accession>
<dbReference type="Pfam" id="PF25597">
    <property type="entry name" value="SH3_retrovirus"/>
    <property type="match status" value="1"/>
</dbReference>
<feature type="compositionally biased region" description="Polar residues" evidence="1">
    <location>
        <begin position="1"/>
        <end position="22"/>
    </location>
</feature>
<dbReference type="AlphaFoldDB" id="A0A6L2KC89"/>
<organism evidence="4">
    <name type="scientific">Tanacetum cinerariifolium</name>
    <name type="common">Dalmatian daisy</name>
    <name type="synonym">Chrysanthemum cinerariifolium</name>
    <dbReference type="NCBI Taxonomy" id="118510"/>
    <lineage>
        <taxon>Eukaryota</taxon>
        <taxon>Viridiplantae</taxon>
        <taxon>Streptophyta</taxon>
        <taxon>Embryophyta</taxon>
        <taxon>Tracheophyta</taxon>
        <taxon>Spermatophyta</taxon>
        <taxon>Magnoliopsida</taxon>
        <taxon>eudicotyledons</taxon>
        <taxon>Gunneridae</taxon>
        <taxon>Pentapetalae</taxon>
        <taxon>asterids</taxon>
        <taxon>campanulids</taxon>
        <taxon>Asterales</taxon>
        <taxon>Asteraceae</taxon>
        <taxon>Asteroideae</taxon>
        <taxon>Anthemideae</taxon>
        <taxon>Anthemidinae</taxon>
        <taxon>Tanacetum</taxon>
    </lineage>
</organism>
<protein>
    <submittedName>
        <fullName evidence="4">Uncharacterized protein</fullName>
    </submittedName>
</protein>
<sequence>MFDYNELNSYESDDSVPTSPVNNRYKIGKGYHVVPPPYTGTFMPPKPDLVFNDAPPDSEIVLNVTSDSKDESKPESVSKQKEPSFVPTNDHVKTPRMTHPHSNTHVVPTAVLTRSKSVMAWSLQKTLSFLFDVQGNPQQALKDKGVIDSGYSRHMTGNISYLLDFEEINRGYVAFGGNPQGDTECVVLSSNFKLPDENHVLLRVLRENNMYNVDLKNVVSLGDLTCVFAKVTLDKSNLWHRRLGHIYFKTMNKLVKERKNITLIEAARTMLAVHYYPSPFGLRTPSIGFMRPFGCPATILNTLNPLGKFDGKADEGFLVGYSVNSKAFRVFNCRTKIVQETLHINFLENQPNVAGSGPKWLFGIDILTQTMIYQPVVTGNQPNHNADADAAFDVKENDNEVYVSLGGSDKTKKHDEKAKRKAKGKNPVDLSTRVRDLKDEFEEFSSNNTNMVNAASAPVTTAGPNPTNSTNIFNAASLTVNEDIVYSDDEENVGAEVDLSNLEINISVSPIPTTRVYKDHPITQIIGDLTSAPQTMSMARMVKEQGGLNQINDEDFHTCMFACFLSQEEPKRVHQTLKDLSWIEAIQKEILQFKMQKVWVMLDLPKGKRAIGSKWFFRNKKDKSGIVIKNKAKLVAQGHT</sequence>
<feature type="compositionally biased region" description="Basic and acidic residues" evidence="1">
    <location>
        <begin position="67"/>
        <end position="82"/>
    </location>
</feature>